<feature type="domain" description="HTH crp-type" evidence="5">
    <location>
        <begin position="132"/>
        <end position="201"/>
    </location>
</feature>
<dbReference type="KEGG" id="mpw:MPR_1767"/>
<accession>A0AAJ4W476</accession>
<feature type="domain" description="Cyclic nucleotide-binding" evidence="4">
    <location>
        <begin position="17"/>
        <end position="118"/>
    </location>
</feature>
<dbReference type="Pfam" id="PF00027">
    <property type="entry name" value="cNMP_binding"/>
    <property type="match status" value="1"/>
</dbReference>
<dbReference type="PROSITE" id="PS50042">
    <property type="entry name" value="CNMP_BINDING_3"/>
    <property type="match status" value="1"/>
</dbReference>
<dbReference type="Proteomes" id="UP000183496">
    <property type="component" value="Unassembled WGS sequence"/>
</dbReference>
<organism evidence="6 7">
    <name type="scientific">Myroides profundi</name>
    <dbReference type="NCBI Taxonomy" id="480520"/>
    <lineage>
        <taxon>Bacteria</taxon>
        <taxon>Pseudomonadati</taxon>
        <taxon>Bacteroidota</taxon>
        <taxon>Flavobacteriia</taxon>
        <taxon>Flavobacteriales</taxon>
        <taxon>Flavobacteriaceae</taxon>
        <taxon>Myroides</taxon>
    </lineage>
</organism>
<dbReference type="GO" id="GO:0005829">
    <property type="term" value="C:cytosol"/>
    <property type="evidence" value="ECO:0007669"/>
    <property type="project" value="TreeGrafter"/>
</dbReference>
<keyword evidence="3" id="KW-0804">Transcription</keyword>
<dbReference type="Gene3D" id="2.60.120.10">
    <property type="entry name" value="Jelly Rolls"/>
    <property type="match status" value="1"/>
</dbReference>
<dbReference type="PRINTS" id="PR00034">
    <property type="entry name" value="HTHCRP"/>
</dbReference>
<evidence type="ECO:0000256" key="2">
    <source>
        <dbReference type="ARBA" id="ARBA00023125"/>
    </source>
</evidence>
<proteinExistence type="predicted"/>
<dbReference type="Pfam" id="PF13545">
    <property type="entry name" value="HTH_Crp_2"/>
    <property type="match status" value="1"/>
</dbReference>
<dbReference type="GO" id="GO:0003700">
    <property type="term" value="F:DNA-binding transcription factor activity"/>
    <property type="evidence" value="ECO:0007669"/>
    <property type="project" value="TreeGrafter"/>
</dbReference>
<evidence type="ECO:0000256" key="3">
    <source>
        <dbReference type="ARBA" id="ARBA00023163"/>
    </source>
</evidence>
<sequence>MMNIKLLKKYGAQTVFYEKDDIIFEQGMAPDYFYYIVKGEIKLNTYDDEDERKEFIYSFYSQGQNFGETTIFLKTTYICNAIAVEPTEILKLKQEIFLSLIKENHDFSLLISSNLSRKLYFQGVMAPKISAQDAEKRVLTLLNYGKANWQHPLIKQDLYIVDLTRKEIADMTGLRIETVIRSIKRLKNSNKLRIIKGKIVL</sequence>
<dbReference type="InterPro" id="IPR036390">
    <property type="entry name" value="WH_DNA-bd_sf"/>
</dbReference>
<dbReference type="EMBL" id="FOFY01000002">
    <property type="protein sequence ID" value="SEQ29445.1"/>
    <property type="molecule type" value="Genomic_DNA"/>
</dbReference>
<dbReference type="PANTHER" id="PTHR24567:SF26">
    <property type="entry name" value="REGULATORY PROTEIN YEIL"/>
    <property type="match status" value="1"/>
</dbReference>
<dbReference type="InterPro" id="IPR000595">
    <property type="entry name" value="cNMP-bd_dom"/>
</dbReference>
<dbReference type="AlphaFoldDB" id="A0AAJ4W476"/>
<dbReference type="InterPro" id="IPR014710">
    <property type="entry name" value="RmlC-like_jellyroll"/>
</dbReference>
<evidence type="ECO:0000256" key="1">
    <source>
        <dbReference type="ARBA" id="ARBA00023015"/>
    </source>
</evidence>
<dbReference type="SMART" id="SM00100">
    <property type="entry name" value="cNMP"/>
    <property type="match status" value="1"/>
</dbReference>
<evidence type="ECO:0000259" key="4">
    <source>
        <dbReference type="PROSITE" id="PS50042"/>
    </source>
</evidence>
<dbReference type="PROSITE" id="PS51063">
    <property type="entry name" value="HTH_CRP_2"/>
    <property type="match status" value="1"/>
</dbReference>
<dbReference type="InterPro" id="IPR018490">
    <property type="entry name" value="cNMP-bd_dom_sf"/>
</dbReference>
<evidence type="ECO:0000259" key="5">
    <source>
        <dbReference type="PROSITE" id="PS51063"/>
    </source>
</evidence>
<dbReference type="GO" id="GO:0003677">
    <property type="term" value="F:DNA binding"/>
    <property type="evidence" value="ECO:0007669"/>
    <property type="project" value="UniProtKB-KW"/>
</dbReference>
<dbReference type="Gene3D" id="1.10.10.10">
    <property type="entry name" value="Winged helix-like DNA-binding domain superfamily/Winged helix DNA-binding domain"/>
    <property type="match status" value="1"/>
</dbReference>
<keyword evidence="7" id="KW-1185">Reference proteome</keyword>
<protein>
    <submittedName>
        <fullName evidence="6">cAMP-binding domain of CRP or a regulatory subunit of cAMP-dependent protein kinases</fullName>
    </submittedName>
</protein>
<evidence type="ECO:0000313" key="7">
    <source>
        <dbReference type="Proteomes" id="UP000183496"/>
    </source>
</evidence>
<dbReference type="PANTHER" id="PTHR24567">
    <property type="entry name" value="CRP FAMILY TRANSCRIPTIONAL REGULATORY PROTEIN"/>
    <property type="match status" value="1"/>
</dbReference>
<dbReference type="RefSeq" id="WP_041891660.1">
    <property type="nucleotide sequence ID" value="NZ_CP010817.1"/>
</dbReference>
<dbReference type="InterPro" id="IPR012318">
    <property type="entry name" value="HTH_CRP"/>
</dbReference>
<gene>
    <name evidence="6" type="ORF">SAMN04488089_102263</name>
</gene>
<reference evidence="6 7" key="1">
    <citation type="submission" date="2016-10" db="EMBL/GenBank/DDBJ databases">
        <authorList>
            <person name="Varghese N."/>
            <person name="Submissions S."/>
        </authorList>
    </citation>
    <scope>NUCLEOTIDE SEQUENCE [LARGE SCALE GENOMIC DNA]</scope>
    <source>
        <strain evidence="7">DSM 19823 / KCTC 23066 / CCTCC M 208030 / D25</strain>
    </source>
</reference>
<name>A0AAJ4W476_MYRPR</name>
<dbReference type="SUPFAM" id="SSF51206">
    <property type="entry name" value="cAMP-binding domain-like"/>
    <property type="match status" value="1"/>
</dbReference>
<comment type="caution">
    <text evidence="6">The sequence shown here is derived from an EMBL/GenBank/DDBJ whole genome shotgun (WGS) entry which is preliminary data.</text>
</comment>
<dbReference type="InterPro" id="IPR050397">
    <property type="entry name" value="Env_Response_Regulators"/>
</dbReference>
<keyword evidence="1" id="KW-0805">Transcription regulation</keyword>
<evidence type="ECO:0000313" key="6">
    <source>
        <dbReference type="EMBL" id="SEQ29445.1"/>
    </source>
</evidence>
<dbReference type="SUPFAM" id="SSF46785">
    <property type="entry name" value="Winged helix' DNA-binding domain"/>
    <property type="match status" value="1"/>
</dbReference>
<dbReference type="InterPro" id="IPR036388">
    <property type="entry name" value="WH-like_DNA-bd_sf"/>
</dbReference>
<dbReference type="SMART" id="SM00419">
    <property type="entry name" value="HTH_CRP"/>
    <property type="match status" value="1"/>
</dbReference>
<keyword evidence="2" id="KW-0238">DNA-binding</keyword>
<dbReference type="CDD" id="cd00038">
    <property type="entry name" value="CAP_ED"/>
    <property type="match status" value="1"/>
</dbReference>